<dbReference type="Proteomes" id="UP000076532">
    <property type="component" value="Unassembled WGS sequence"/>
</dbReference>
<dbReference type="PIRSF" id="PIRSF036436">
    <property type="entry name" value="UCP036436"/>
    <property type="match status" value="1"/>
</dbReference>
<feature type="transmembrane region" description="Helical" evidence="5">
    <location>
        <begin position="162"/>
        <end position="184"/>
    </location>
</feature>
<dbReference type="GO" id="GO:0000139">
    <property type="term" value="C:Golgi membrane"/>
    <property type="evidence" value="ECO:0007669"/>
    <property type="project" value="InterPro"/>
</dbReference>
<feature type="transmembrane region" description="Helical" evidence="5">
    <location>
        <begin position="298"/>
        <end position="317"/>
    </location>
</feature>
<protein>
    <recommendedName>
        <fullName evidence="8">Integral membrane protein</fullName>
    </recommendedName>
</protein>
<sequence>MAPSLNVPLLTAGMLTTGVCMSLWSKYQDMQCVENCNDPNPHNRVFYEQPVWQTLQMFCGEMLCFIPVAYTWLMSSLRPPIQLPSEPEDDTSGSLKPSGQRLRGWKVLLLFLPACCDLAGTTLVNVGLLLTPVSIFQMTRGALVLFVGVFSVIFLRRRLGLYQWFALVTVMAGVSVVGLSGLLAEKKMKEDSLLGHAVAFLTEPDAGPDATQQATKVLTGVFFILSAQIFTATQFVIEEKIMTHYSVEPLVVVGLEGLFGAIIIMILFPILSLPSVSSTTPYFDLPRGWHQMIGNSRVMLSGVIIAFSIGGFNFFGLSVTRRVNATARSVTDACRTLAIWIVSLGLGWERLLWPVSVVQVAGFALLMWVTRFLFNDLVRGPPCIPRSRSVPASTDQAAAHLTETHDEAALSA</sequence>
<dbReference type="GO" id="GO:0015165">
    <property type="term" value="F:pyrimidine nucleotide-sugar transmembrane transporter activity"/>
    <property type="evidence" value="ECO:0007669"/>
    <property type="project" value="InterPro"/>
</dbReference>
<dbReference type="EMBL" id="KV417590">
    <property type="protein sequence ID" value="KZP16705.1"/>
    <property type="molecule type" value="Genomic_DNA"/>
</dbReference>
<dbReference type="PANTHER" id="PTHR13146">
    <property type="match status" value="1"/>
</dbReference>
<evidence type="ECO:0000256" key="4">
    <source>
        <dbReference type="ARBA" id="ARBA00023136"/>
    </source>
</evidence>
<dbReference type="InterPro" id="IPR012404">
    <property type="entry name" value="UCP036436"/>
</dbReference>
<feature type="transmembrane region" description="Helical" evidence="5">
    <location>
        <begin position="217"/>
        <end position="237"/>
    </location>
</feature>
<evidence type="ECO:0000256" key="3">
    <source>
        <dbReference type="ARBA" id="ARBA00022989"/>
    </source>
</evidence>
<keyword evidence="7" id="KW-1185">Reference proteome</keyword>
<name>A0A166FE22_9AGAM</name>
<proteinExistence type="predicted"/>
<keyword evidence="3 5" id="KW-1133">Transmembrane helix</keyword>
<gene>
    <name evidence="6" type="ORF">FIBSPDRAFT_748250</name>
</gene>
<accession>A0A166FE22</accession>
<evidence type="ECO:0000256" key="2">
    <source>
        <dbReference type="ARBA" id="ARBA00022692"/>
    </source>
</evidence>
<comment type="subcellular location">
    <subcellularLocation>
        <location evidence="1">Membrane</location>
        <topology evidence="1">Multi-pass membrane protein</topology>
    </subcellularLocation>
</comment>
<dbReference type="STRING" id="436010.A0A166FE22"/>
<evidence type="ECO:0000313" key="7">
    <source>
        <dbReference type="Proteomes" id="UP000076532"/>
    </source>
</evidence>
<evidence type="ECO:0008006" key="8">
    <source>
        <dbReference type="Google" id="ProtNLM"/>
    </source>
</evidence>
<keyword evidence="4 5" id="KW-0472">Membrane</keyword>
<dbReference type="InterPro" id="IPR037185">
    <property type="entry name" value="EmrE-like"/>
</dbReference>
<reference evidence="6 7" key="1">
    <citation type="journal article" date="2016" name="Mol. Biol. Evol.">
        <title>Comparative Genomics of Early-Diverging Mushroom-Forming Fungi Provides Insights into the Origins of Lignocellulose Decay Capabilities.</title>
        <authorList>
            <person name="Nagy L.G."/>
            <person name="Riley R."/>
            <person name="Tritt A."/>
            <person name="Adam C."/>
            <person name="Daum C."/>
            <person name="Floudas D."/>
            <person name="Sun H."/>
            <person name="Yadav J.S."/>
            <person name="Pangilinan J."/>
            <person name="Larsson K.H."/>
            <person name="Matsuura K."/>
            <person name="Barry K."/>
            <person name="Labutti K."/>
            <person name="Kuo R."/>
            <person name="Ohm R.A."/>
            <person name="Bhattacharya S.S."/>
            <person name="Shirouzu T."/>
            <person name="Yoshinaga Y."/>
            <person name="Martin F.M."/>
            <person name="Grigoriev I.V."/>
            <person name="Hibbett D.S."/>
        </authorList>
    </citation>
    <scope>NUCLEOTIDE SEQUENCE [LARGE SCALE GENOMIC DNA]</scope>
    <source>
        <strain evidence="6 7">CBS 109695</strain>
    </source>
</reference>
<organism evidence="6 7">
    <name type="scientific">Athelia psychrophila</name>
    <dbReference type="NCBI Taxonomy" id="1759441"/>
    <lineage>
        <taxon>Eukaryota</taxon>
        <taxon>Fungi</taxon>
        <taxon>Dikarya</taxon>
        <taxon>Basidiomycota</taxon>
        <taxon>Agaricomycotina</taxon>
        <taxon>Agaricomycetes</taxon>
        <taxon>Agaricomycetidae</taxon>
        <taxon>Atheliales</taxon>
        <taxon>Atheliaceae</taxon>
        <taxon>Athelia</taxon>
    </lineage>
</organism>
<dbReference type="PANTHER" id="PTHR13146:SF0">
    <property type="entry name" value="SOLUTE CARRIER FAMILY 35 MEMBER F6"/>
    <property type="match status" value="1"/>
</dbReference>
<dbReference type="OrthoDB" id="408493at2759"/>
<evidence type="ECO:0000313" key="6">
    <source>
        <dbReference type="EMBL" id="KZP16705.1"/>
    </source>
</evidence>
<feature type="transmembrane region" description="Helical" evidence="5">
    <location>
        <begin position="135"/>
        <end position="155"/>
    </location>
</feature>
<dbReference type="Pfam" id="PF04142">
    <property type="entry name" value="Nuc_sug_transp"/>
    <property type="match status" value="1"/>
</dbReference>
<evidence type="ECO:0000256" key="1">
    <source>
        <dbReference type="ARBA" id="ARBA00004141"/>
    </source>
</evidence>
<dbReference type="SUPFAM" id="SSF103481">
    <property type="entry name" value="Multidrug resistance efflux transporter EmrE"/>
    <property type="match status" value="1"/>
</dbReference>
<dbReference type="AlphaFoldDB" id="A0A166FE22"/>
<keyword evidence="2 5" id="KW-0812">Transmembrane</keyword>
<feature type="transmembrane region" description="Helical" evidence="5">
    <location>
        <begin position="249"/>
        <end position="271"/>
    </location>
</feature>
<evidence type="ECO:0000256" key="5">
    <source>
        <dbReference type="SAM" id="Phobius"/>
    </source>
</evidence>
<feature type="transmembrane region" description="Helical" evidence="5">
    <location>
        <begin position="107"/>
        <end position="129"/>
    </location>
</feature>
<dbReference type="InterPro" id="IPR007271">
    <property type="entry name" value="Nuc_sug_transpt"/>
</dbReference>